<evidence type="ECO:0000259" key="17">
    <source>
        <dbReference type="Pfam" id="PF00920"/>
    </source>
</evidence>
<evidence type="ECO:0000313" key="20">
    <source>
        <dbReference type="Proteomes" id="UP000294958"/>
    </source>
</evidence>
<dbReference type="SUPFAM" id="SSF52016">
    <property type="entry name" value="LeuD/IlvD-like"/>
    <property type="match status" value="1"/>
</dbReference>
<comment type="catalytic activity">
    <reaction evidence="11">
        <text>(2R)-2,3-dihydroxy-3-methylbutanoate = 3-methyl-2-oxobutanoate + H2O</text>
        <dbReference type="Rhea" id="RHEA:24809"/>
        <dbReference type="ChEBI" id="CHEBI:11851"/>
        <dbReference type="ChEBI" id="CHEBI:15377"/>
        <dbReference type="ChEBI" id="CHEBI:49072"/>
        <dbReference type="EC" id="4.2.1.9"/>
    </reaction>
    <physiologicalReaction direction="left-to-right" evidence="11">
        <dbReference type="Rhea" id="RHEA:24810"/>
    </physiologicalReaction>
</comment>
<gene>
    <name evidence="19" type="ORF">DES43_1801</name>
</gene>
<keyword evidence="5" id="KW-0479">Metal-binding</keyword>
<feature type="domain" description="Dihydroxy-acid/6-phosphogluconate dehydratase C-terminal" evidence="18">
    <location>
        <begin position="382"/>
        <end position="579"/>
    </location>
</feature>
<dbReference type="InterPro" id="IPR037237">
    <property type="entry name" value="IlvD/EDD_N"/>
</dbReference>
<dbReference type="AlphaFoldDB" id="A0A4R6Y3X7"/>
<keyword evidence="8" id="KW-0411">Iron-sulfur</keyword>
<dbReference type="GO" id="GO:0009097">
    <property type="term" value="P:isoleucine biosynthetic process"/>
    <property type="evidence" value="ECO:0007669"/>
    <property type="project" value="UniProtKB-UniPathway"/>
</dbReference>
<dbReference type="OrthoDB" id="9807077at2"/>
<dbReference type="InterPro" id="IPR004404">
    <property type="entry name" value="DihydroxyA_deHydtase"/>
</dbReference>
<evidence type="ECO:0000256" key="2">
    <source>
        <dbReference type="ARBA" id="ARBA00006486"/>
    </source>
</evidence>
<evidence type="ECO:0000256" key="7">
    <source>
        <dbReference type="ARBA" id="ARBA00023004"/>
    </source>
</evidence>
<comment type="caution">
    <text evidence="19">The sequence shown here is derived from an EMBL/GenBank/DDBJ whole genome shotgun (WGS) entry which is preliminary data.</text>
</comment>
<keyword evidence="3" id="KW-0028">Amino-acid biosynthesis</keyword>
<evidence type="ECO:0000256" key="11">
    <source>
        <dbReference type="ARBA" id="ARBA00029304"/>
    </source>
</evidence>
<dbReference type="EC" id="4.2.1.9" evidence="14 16"/>
<dbReference type="GO" id="GO:0005829">
    <property type="term" value="C:cytosol"/>
    <property type="evidence" value="ECO:0007669"/>
    <property type="project" value="TreeGrafter"/>
</dbReference>
<dbReference type="Pfam" id="PF24877">
    <property type="entry name" value="ILV_EDD_C"/>
    <property type="match status" value="1"/>
</dbReference>
<evidence type="ECO:0000256" key="4">
    <source>
        <dbReference type="ARBA" id="ARBA00022714"/>
    </source>
</evidence>
<reference evidence="19 20" key="1">
    <citation type="submission" date="2019-03" db="EMBL/GenBank/DDBJ databases">
        <title>Genomic Encyclopedia of Type Strains, Phase IV (KMG-IV): sequencing the most valuable type-strain genomes for metagenomic binning, comparative biology and taxonomic classification.</title>
        <authorList>
            <person name="Goeker M."/>
        </authorList>
    </citation>
    <scope>NUCLEOTIDE SEQUENCE [LARGE SCALE GENOMIC DNA]</scope>
    <source>
        <strain evidence="19 20">DSM 11603</strain>
    </source>
</reference>
<dbReference type="GO" id="GO:0046872">
    <property type="term" value="F:metal ion binding"/>
    <property type="evidence" value="ECO:0007669"/>
    <property type="project" value="UniProtKB-KW"/>
</dbReference>
<comment type="pathway">
    <text evidence="13">Amino-acid biosynthesis; L-isoleucine biosynthesis; L-isoleucine from 2-oxobutanoate: step 3/4.</text>
</comment>
<evidence type="ECO:0000256" key="5">
    <source>
        <dbReference type="ARBA" id="ARBA00022723"/>
    </source>
</evidence>
<dbReference type="Pfam" id="PF00920">
    <property type="entry name" value="ILVD_EDD_N"/>
    <property type="match status" value="1"/>
</dbReference>
<evidence type="ECO:0000256" key="14">
    <source>
        <dbReference type="ARBA" id="ARBA00029490"/>
    </source>
</evidence>
<dbReference type="RefSeq" id="WP_133676471.1">
    <property type="nucleotide sequence ID" value="NZ_SNZF01000080.1"/>
</dbReference>
<dbReference type="PANTHER" id="PTHR43661:SF3">
    <property type="entry name" value="D-XYLONATE DEHYDRATASE YAGF-RELATED"/>
    <property type="match status" value="1"/>
</dbReference>
<dbReference type="HAMAP" id="MF_00012">
    <property type="entry name" value="IlvD"/>
    <property type="match status" value="1"/>
</dbReference>
<evidence type="ECO:0000256" key="8">
    <source>
        <dbReference type="ARBA" id="ARBA00023014"/>
    </source>
</evidence>
<dbReference type="NCBIfam" id="TIGR00110">
    <property type="entry name" value="ilvD"/>
    <property type="match status" value="1"/>
</dbReference>
<evidence type="ECO:0000256" key="6">
    <source>
        <dbReference type="ARBA" id="ARBA00022842"/>
    </source>
</evidence>
<dbReference type="GO" id="GO:0009099">
    <property type="term" value="P:L-valine biosynthetic process"/>
    <property type="evidence" value="ECO:0007669"/>
    <property type="project" value="UniProtKB-UniPathway"/>
</dbReference>
<dbReference type="Gene3D" id="3.50.30.80">
    <property type="entry name" value="IlvD/EDD C-terminal domain-like"/>
    <property type="match status" value="1"/>
</dbReference>
<keyword evidence="10" id="KW-0100">Branched-chain amino acid biosynthesis</keyword>
<evidence type="ECO:0000256" key="3">
    <source>
        <dbReference type="ARBA" id="ARBA00022605"/>
    </source>
</evidence>
<evidence type="ECO:0000256" key="10">
    <source>
        <dbReference type="ARBA" id="ARBA00023304"/>
    </source>
</evidence>
<proteinExistence type="inferred from homology"/>
<sequence>MKDGDFGKPIIAVVNSFTQFVPGHVHLKDLGQLVAREIEKAGGVAKEFNTIAVDDGIAMGHDGMLYSLPSREIIADSVEYMVNAHCADAMVCISNCDKITPGMLMASLRLNIPTVFVSGGPMEAGKVVLRGEQHALDLVDAMVAAADDKVPDEDVRAIERSACPTCGSCSGMFTANSMNCLTEALGLSLPGNGSTLATHKDRERLFVEAGHLIVDLAQRWYEQDDATALPRTIASKGAFENAMTLDIAMGGSTNTVLHILAAAHEGEVDFTLADIDALSRKVPCLCKVAPAKADVHMEDVHRAGGIFAILGQLDKAGLIRRDQPTVHAATLGQAIERWDISRTDSQKVRDFYLAAPGGVPTQVAFSQDRRWDSLDLDRETGVIRSAAHPFTKDGGLAVLKGNIAPDGCIVKTAGVDEKIWTFTGPAKVFESQDAAVKGILGNEVKAGDVVVIRYEGPRGGPGMQEMLYPTSYLKSKGLGAACALLTDGRFSGGTSGLSIGHVSPEAALGGTIGLVRDGDIIAIDIPGRTITLDVPEAELERRRAEQDIRGWKPAETRKRNVTTALKAYAAFATSADKGAV</sequence>
<feature type="non-terminal residue" evidence="19">
    <location>
        <position position="580"/>
    </location>
</feature>
<evidence type="ECO:0000256" key="16">
    <source>
        <dbReference type="NCBIfam" id="TIGR00110"/>
    </source>
</evidence>
<dbReference type="PROSITE" id="PS00887">
    <property type="entry name" value="ILVD_EDD_2"/>
    <property type="match status" value="1"/>
</dbReference>
<dbReference type="NCBIfam" id="NF009103">
    <property type="entry name" value="PRK12448.1"/>
    <property type="match status" value="1"/>
</dbReference>
<keyword evidence="4" id="KW-0001">2Fe-2S</keyword>
<dbReference type="PROSITE" id="PS00886">
    <property type="entry name" value="ILVD_EDD_1"/>
    <property type="match status" value="1"/>
</dbReference>
<dbReference type="UniPathway" id="UPA00049">
    <property type="reaction ID" value="UER00061"/>
</dbReference>
<evidence type="ECO:0000256" key="15">
    <source>
        <dbReference type="ARBA" id="ARBA00034078"/>
    </source>
</evidence>
<keyword evidence="7" id="KW-0408">Iron</keyword>
<evidence type="ECO:0000256" key="13">
    <source>
        <dbReference type="ARBA" id="ARBA00029437"/>
    </source>
</evidence>
<evidence type="ECO:0000313" key="19">
    <source>
        <dbReference type="EMBL" id="TDR27039.1"/>
    </source>
</evidence>
<protein>
    <recommendedName>
        <fullName evidence="14 16">Dihydroxy-acid dehydratase</fullName>
        <ecNumber evidence="14 16">4.2.1.9</ecNumber>
    </recommendedName>
</protein>
<feature type="domain" description="Dihydroxy-acid/6-phosphogluconate dehydratase N-terminal" evidence="17">
    <location>
        <begin position="8"/>
        <end position="333"/>
    </location>
</feature>
<dbReference type="GO" id="GO:0004160">
    <property type="term" value="F:dihydroxy-acid dehydratase activity"/>
    <property type="evidence" value="ECO:0007669"/>
    <property type="project" value="UniProtKB-UniRule"/>
</dbReference>
<comment type="pathway">
    <text evidence="12">Amino-acid biosynthesis; L-valine biosynthesis; L-valine from pyruvate: step 3/4.</text>
</comment>
<dbReference type="InterPro" id="IPR020558">
    <property type="entry name" value="DiOHA_6PGluconate_deHydtase_CS"/>
</dbReference>
<dbReference type="InterPro" id="IPR042096">
    <property type="entry name" value="Dihydro-acid_dehy_C"/>
</dbReference>
<evidence type="ECO:0000256" key="1">
    <source>
        <dbReference type="ARBA" id="ARBA00001946"/>
    </source>
</evidence>
<comment type="cofactor">
    <cofactor evidence="15">
        <name>[2Fe-2S] cluster</name>
        <dbReference type="ChEBI" id="CHEBI:190135"/>
    </cofactor>
</comment>
<dbReference type="SUPFAM" id="SSF143975">
    <property type="entry name" value="IlvD/EDD N-terminal domain-like"/>
    <property type="match status" value="1"/>
</dbReference>
<comment type="cofactor">
    <cofactor evidence="1">
        <name>Mg(2+)</name>
        <dbReference type="ChEBI" id="CHEBI:18420"/>
    </cofactor>
</comment>
<keyword evidence="20" id="KW-1185">Reference proteome</keyword>
<dbReference type="UniPathway" id="UPA00047">
    <property type="reaction ID" value="UER00057"/>
</dbReference>
<dbReference type="PANTHER" id="PTHR43661">
    <property type="entry name" value="D-XYLONATE DEHYDRATASE"/>
    <property type="match status" value="1"/>
</dbReference>
<name>A0A4R6Y3X7_9HYPH</name>
<keyword evidence="6" id="KW-0460">Magnesium</keyword>
<dbReference type="FunFam" id="3.50.30.80:FF:000001">
    <property type="entry name" value="Dihydroxy-acid dehydratase"/>
    <property type="match status" value="1"/>
</dbReference>
<dbReference type="Proteomes" id="UP000294958">
    <property type="component" value="Unassembled WGS sequence"/>
</dbReference>
<dbReference type="InterPro" id="IPR056740">
    <property type="entry name" value="ILV_EDD_C"/>
</dbReference>
<evidence type="ECO:0000256" key="9">
    <source>
        <dbReference type="ARBA" id="ARBA00023239"/>
    </source>
</evidence>
<comment type="similarity">
    <text evidence="2">Belongs to the IlvD/Edd family.</text>
</comment>
<accession>A0A4R6Y3X7</accession>
<evidence type="ECO:0000259" key="18">
    <source>
        <dbReference type="Pfam" id="PF24877"/>
    </source>
</evidence>
<keyword evidence="9" id="KW-0456">Lyase</keyword>
<evidence type="ECO:0000256" key="12">
    <source>
        <dbReference type="ARBA" id="ARBA00029436"/>
    </source>
</evidence>
<dbReference type="GO" id="GO:0051537">
    <property type="term" value="F:2 iron, 2 sulfur cluster binding"/>
    <property type="evidence" value="ECO:0007669"/>
    <property type="project" value="UniProtKB-KW"/>
</dbReference>
<dbReference type="InterPro" id="IPR000581">
    <property type="entry name" value="ILV_EDD_N"/>
</dbReference>
<dbReference type="EMBL" id="SNZF01000080">
    <property type="protein sequence ID" value="TDR27039.1"/>
    <property type="molecule type" value="Genomic_DNA"/>
</dbReference>
<organism evidence="19 20">
    <name type="scientific">Aquamicrobium defluvii</name>
    <dbReference type="NCBI Taxonomy" id="69279"/>
    <lineage>
        <taxon>Bacteria</taxon>
        <taxon>Pseudomonadati</taxon>
        <taxon>Pseudomonadota</taxon>
        <taxon>Alphaproteobacteria</taxon>
        <taxon>Hyphomicrobiales</taxon>
        <taxon>Phyllobacteriaceae</taxon>
        <taxon>Aquamicrobium</taxon>
    </lineage>
</organism>